<proteinExistence type="predicted"/>
<dbReference type="EMBL" id="CP126116">
    <property type="protein sequence ID" value="WHZ57243.1"/>
    <property type="molecule type" value="Genomic_DNA"/>
</dbReference>
<gene>
    <name evidence="1" type="ORF">QLQ22_21735</name>
</gene>
<sequence length="1154" mass="125703">MKGLKRRKRNLVAFLMIFLLLGTIFPVKGGAVQNGGSNPTPMEGKVDPKVIQAFEKNKYTTVIVELKNQADVGKISNQAREEAKKVKATRYQEKLRVRSTVVSGLQTNAEQTQYHIKNFIRQKKAEGKLKDDQSYYIVNAVSFTSTKEVLQEIAAFPEVSHIYLNERHALPKPKTSGVQKVTSELPWNLEKIQAKKAWEKGLDGSGVVVATLDTGVDANHPSLKKQYRGLNADGTFTHTFNWLDLVGDSPAPIDSTGHGTHVTGTMVGYDPETGTRTGVAPGARWIAVRAFSENGALDTDLLKAGEWLLAPRDEKGTPHPEMAPDIINNSWGSSSTLNDWFRSVVKAWTAADITPVFAAGNHDGLTTPVGPGSIVNPANYPETIAVGSTDSANRISGFSLRGPSPYGGSEIKPDLVAPGEAILSTLPNNEYGLSNGTSMAAPHVSGAIAILKQMQPNMPIDKLKETLYAGLIPLSDSQYPSSPNDAYGRGIVDLTGIVKSGSNGVGSLVGKVGYKAVDKKKPAASHEPLPYAYANAPLKLSVQASDDFAVSAVELHYQVDRAREQTSNGTLFKGNFKSGSYSSELPLEQVRGKEITYYWKITDYAGNSTKTVPVRLPLKKGLSVGYATDFETAPVGWYSTGRNSSWNWGKVMPTHVLKAASGTNAYATSIPDWRDSIEFNWSYHNNEESMLTMPPIQVNKGEAVFLNFKQTFGFPFLVGANDYGQVLVSEDMKNWHVAKTNEGHLYTKWEAVSVDLSSFSGKTVYVAYRFHSDSDKTNLGWYLDDVAIEAKPSGGVYQPSQSTTAFEPFGEAARLQGTHEKQVLIPLSAQIQIVENERLLATDPTDGSFSMKLPADEYHLLAEAYGFKQKIQTARVMKDASTNVDIQLSPLDKGVVKGTVKSSKSKKTIKGATVKLIEDAAVAPVKTGANGKYSLNPFIGTYTLEVSAPYFHTYRERIEIKGNAIRSIDIHLKPYIGTEDEISYDDGSAESVFPVTGIDEVALKMSLKDGQEQALLTAGLFYIDPRWLNPGGENFQVDVYDATGPEGGPGKKLTESIPAKSDVVHGWVRVDLSPYSIYVPKEYFLVFSTQAPYPFAPTLGLDNSSPFSDRLWWKTFNEPWRKESGGAGPLDGVGSEAGGAGNPMIRSVVSYESK</sequence>
<name>A0ACD4R9V9_9BACI</name>
<reference evidence="2" key="1">
    <citation type="journal article" date="2025" name="Aquaculture">
        <title>Assessment of the bioflocculant production and safety properties of Metabacillus hrfriensis sp. nov. based on phenotypic and whole-genome sequencing analysis.</title>
        <authorList>
            <person name="Zhang R."/>
            <person name="Zhao Z."/>
            <person name="Luo L."/>
            <person name="Wang S."/>
            <person name="Guo K."/>
            <person name="Xu W."/>
        </authorList>
    </citation>
    <scope>NUCLEOTIDE SEQUENCE [LARGE SCALE GENOMIC DNA]</scope>
    <source>
        <strain evidence="2">CT-WN-B3</strain>
    </source>
</reference>
<protein>
    <submittedName>
        <fullName evidence="1">S8 family serine peptidase</fullName>
    </submittedName>
</protein>
<organism evidence="1 2">
    <name type="scientific">Metabacillus hrfriensis</name>
    <dbReference type="NCBI Taxonomy" id="3048891"/>
    <lineage>
        <taxon>Bacteria</taxon>
        <taxon>Bacillati</taxon>
        <taxon>Bacillota</taxon>
        <taxon>Bacilli</taxon>
        <taxon>Bacillales</taxon>
        <taxon>Bacillaceae</taxon>
        <taxon>Metabacillus</taxon>
    </lineage>
</organism>
<evidence type="ECO:0000313" key="2">
    <source>
        <dbReference type="Proteomes" id="UP001226091"/>
    </source>
</evidence>
<accession>A0ACD4R9V9</accession>
<keyword evidence="2" id="KW-1185">Reference proteome</keyword>
<evidence type="ECO:0000313" key="1">
    <source>
        <dbReference type="EMBL" id="WHZ57243.1"/>
    </source>
</evidence>
<dbReference type="Proteomes" id="UP001226091">
    <property type="component" value="Chromosome"/>
</dbReference>